<gene>
    <name evidence="1" type="ORF">psageK9_87</name>
</gene>
<dbReference type="Proteomes" id="UP000828785">
    <property type="component" value="Segment"/>
</dbReference>
<sequence>MIKAAVADTKSGKEDADRFYEQCMKKARQKVYATIEGGKIS</sequence>
<protein>
    <submittedName>
        <fullName evidence="1">Uncharacterized protein</fullName>
    </submittedName>
</protein>
<accession>A0AAE9BSF8</accession>
<dbReference type="EMBL" id="MZ868718">
    <property type="protein sequence ID" value="UAW53957.1"/>
    <property type="molecule type" value="Genomic_DNA"/>
</dbReference>
<evidence type="ECO:0000313" key="2">
    <source>
        <dbReference type="Proteomes" id="UP000828785"/>
    </source>
</evidence>
<name>A0AAE9BSF8_9CAUD</name>
<keyword evidence="2" id="KW-1185">Reference proteome</keyword>
<reference evidence="1" key="1">
    <citation type="submission" date="2021-08" db="EMBL/GenBank/DDBJ databases">
        <authorList>
            <person name="Martino G."/>
            <person name="Holtappels D."/>
            <person name="Wagemans J."/>
            <person name="Lavigne R."/>
            <person name="Turina M."/>
            <person name="Ciuffo M."/>
        </authorList>
    </citation>
    <scope>NUCLEOTIDE SEQUENCE</scope>
</reference>
<organism evidence="1 2">
    <name type="scientific">Pseudomonas phage psageK9</name>
    <dbReference type="NCBI Taxonomy" id="2875722"/>
    <lineage>
        <taxon>Viruses</taxon>
        <taxon>Duplodnaviria</taxon>
        <taxon>Heunggongvirae</taxon>
        <taxon>Uroviricota</taxon>
        <taxon>Caudoviricetes</taxon>
        <taxon>Readingvirus</taxon>
        <taxon>Readingvirus psageK9</taxon>
    </lineage>
</organism>
<evidence type="ECO:0000313" key="1">
    <source>
        <dbReference type="EMBL" id="UAW53957.1"/>
    </source>
</evidence>
<proteinExistence type="predicted"/>